<reference evidence="3" key="1">
    <citation type="submission" date="2017-06" db="EMBL/GenBank/DDBJ databases">
        <authorList>
            <person name="Varghese N."/>
            <person name="Submissions S."/>
        </authorList>
    </citation>
    <scope>NUCLEOTIDE SEQUENCE [LARGE SCALE GENOMIC DNA]</scope>
    <source>
        <strain evidence="3">DSM 46839</strain>
    </source>
</reference>
<gene>
    <name evidence="2" type="ORF">SAMN06893096_11338</name>
</gene>
<feature type="region of interest" description="Disordered" evidence="1">
    <location>
        <begin position="55"/>
        <end position="89"/>
    </location>
</feature>
<feature type="compositionally biased region" description="Basic residues" evidence="1">
    <location>
        <begin position="156"/>
        <end position="173"/>
    </location>
</feature>
<feature type="region of interest" description="Disordered" evidence="1">
    <location>
        <begin position="1"/>
        <end position="40"/>
    </location>
</feature>
<name>A0A239J805_9ACTN</name>
<dbReference type="EMBL" id="FZOO01000013">
    <property type="protein sequence ID" value="SNT01970.1"/>
    <property type="molecule type" value="Genomic_DNA"/>
</dbReference>
<evidence type="ECO:0000256" key="1">
    <source>
        <dbReference type="SAM" id="MobiDB-lite"/>
    </source>
</evidence>
<organism evidence="2 3">
    <name type="scientific">Geodermatophilus pulveris</name>
    <dbReference type="NCBI Taxonomy" id="1564159"/>
    <lineage>
        <taxon>Bacteria</taxon>
        <taxon>Bacillati</taxon>
        <taxon>Actinomycetota</taxon>
        <taxon>Actinomycetes</taxon>
        <taxon>Geodermatophilales</taxon>
        <taxon>Geodermatophilaceae</taxon>
        <taxon>Geodermatophilus</taxon>
    </lineage>
</organism>
<feature type="compositionally biased region" description="Low complexity" evidence="1">
    <location>
        <begin position="383"/>
        <end position="394"/>
    </location>
</feature>
<feature type="compositionally biased region" description="Basic residues" evidence="1">
    <location>
        <begin position="107"/>
        <end position="119"/>
    </location>
</feature>
<dbReference type="Proteomes" id="UP000198373">
    <property type="component" value="Unassembled WGS sequence"/>
</dbReference>
<feature type="compositionally biased region" description="Basic residues" evidence="1">
    <location>
        <begin position="364"/>
        <end position="375"/>
    </location>
</feature>
<proteinExistence type="predicted"/>
<protein>
    <submittedName>
        <fullName evidence="2">Uncharacterized protein</fullName>
    </submittedName>
</protein>
<feature type="region of interest" description="Disordered" evidence="1">
    <location>
        <begin position="338"/>
        <end position="422"/>
    </location>
</feature>
<evidence type="ECO:0000313" key="3">
    <source>
        <dbReference type="Proteomes" id="UP000198373"/>
    </source>
</evidence>
<feature type="compositionally biased region" description="Basic residues" evidence="1">
    <location>
        <begin position="1"/>
        <end position="11"/>
    </location>
</feature>
<feature type="compositionally biased region" description="Basic residues" evidence="1">
    <location>
        <begin position="240"/>
        <end position="258"/>
    </location>
</feature>
<sequence length="422" mass="48570">MCRSARSHRPARPPWGMARAMADRPRASLPAVVQPGEVERPVRRGARRRPGVFQVQESRSAGGRTMRTPVGPPEATRARAGELGPSSASRRVECRLEAIRVEGPRRAGHRGRLVRRQSAGRRSAGGLPVRTRGAPPPADRGACRRPDEVAPTSRWAGRRIRSQRAVRGHRGPRARVPGPRSAAWTPSLARPERCRRHPRRPSAVVRPPRVVRHRLREGVRWVRRIRARRLGCWWTSPRWRSPRWRSPRWRSPRWRSPRWRSPPEQPLSRPQGLPRPTWCPRRRRRRRWRPAGSGSGRSGWLPSWCPRIRRGSRESRRWRWRRRTPTWSGASLVRRQWSRFQGPRTRSSRTCHSILPRPLPPRTRSPRRRRRRTARHSTGPELRAPARPGAPAGSMRRRGGRRARSDATSGAAEAPAPCRTTV</sequence>
<evidence type="ECO:0000313" key="2">
    <source>
        <dbReference type="EMBL" id="SNT01970.1"/>
    </source>
</evidence>
<accession>A0A239J805</accession>
<feature type="region of interest" description="Disordered" evidence="1">
    <location>
        <begin position="107"/>
        <end position="201"/>
    </location>
</feature>
<dbReference type="AlphaFoldDB" id="A0A239J805"/>
<feature type="region of interest" description="Disordered" evidence="1">
    <location>
        <begin position="240"/>
        <end position="279"/>
    </location>
</feature>
<keyword evidence="3" id="KW-1185">Reference proteome</keyword>